<keyword evidence="4 10" id="KW-0547">Nucleotide-binding</keyword>
<dbReference type="Pfam" id="PF09334">
    <property type="entry name" value="tRNA-synt_1g"/>
    <property type="match status" value="1"/>
</dbReference>
<dbReference type="Pfam" id="PF24810">
    <property type="entry name" value="RBD_LARS1"/>
    <property type="match status" value="1"/>
</dbReference>
<feature type="domain" description="Methionyl/Valyl/Leucyl/Isoleucyl-tRNA synthetase anticodon-binding" evidence="12">
    <location>
        <begin position="811"/>
        <end position="941"/>
    </location>
</feature>
<dbReference type="PANTHER" id="PTHR45794">
    <property type="entry name" value="LEUCYL-TRNA SYNTHETASE"/>
    <property type="match status" value="1"/>
</dbReference>
<keyword evidence="17" id="KW-1185">Reference proteome</keyword>
<dbReference type="SUPFAM" id="SSF47323">
    <property type="entry name" value="Anticodon-binding domain of a subclass of class I aminoacyl-tRNA synthetases"/>
    <property type="match status" value="1"/>
</dbReference>
<evidence type="ECO:0000259" key="12">
    <source>
        <dbReference type="Pfam" id="PF08264"/>
    </source>
</evidence>
<evidence type="ECO:0000259" key="14">
    <source>
        <dbReference type="Pfam" id="PF22947"/>
    </source>
</evidence>
<evidence type="ECO:0000259" key="11">
    <source>
        <dbReference type="Pfam" id="PF00133"/>
    </source>
</evidence>
<comment type="catalytic activity">
    <reaction evidence="9">
        <text>tRNA(Leu) + L-leucine + ATP = L-leucyl-tRNA(Leu) + AMP + diphosphate</text>
        <dbReference type="Rhea" id="RHEA:11688"/>
        <dbReference type="Rhea" id="RHEA-COMP:9613"/>
        <dbReference type="Rhea" id="RHEA-COMP:9622"/>
        <dbReference type="ChEBI" id="CHEBI:30616"/>
        <dbReference type="ChEBI" id="CHEBI:33019"/>
        <dbReference type="ChEBI" id="CHEBI:57427"/>
        <dbReference type="ChEBI" id="CHEBI:78442"/>
        <dbReference type="ChEBI" id="CHEBI:78494"/>
        <dbReference type="ChEBI" id="CHEBI:456215"/>
        <dbReference type="EC" id="6.1.1.4"/>
    </reaction>
</comment>
<dbReference type="Gene3D" id="3.40.50.620">
    <property type="entry name" value="HUPs"/>
    <property type="match status" value="1"/>
</dbReference>
<dbReference type="GO" id="GO:0004823">
    <property type="term" value="F:leucine-tRNA ligase activity"/>
    <property type="evidence" value="ECO:0007669"/>
    <property type="project" value="UniProtKB-EC"/>
</dbReference>
<dbReference type="GO" id="GO:0002161">
    <property type="term" value="F:aminoacyl-tRNA deacylase activity"/>
    <property type="evidence" value="ECO:0007669"/>
    <property type="project" value="InterPro"/>
</dbReference>
<dbReference type="Gene3D" id="3.90.740.10">
    <property type="entry name" value="Valyl/Leucyl/Isoleucyl-tRNA synthetase, editing domain"/>
    <property type="match status" value="1"/>
</dbReference>
<organism evidence="16 17">
    <name type="scientific">Trichinella britovi</name>
    <name type="common">Parasitic roundworm</name>
    <dbReference type="NCBI Taxonomy" id="45882"/>
    <lineage>
        <taxon>Eukaryota</taxon>
        <taxon>Metazoa</taxon>
        <taxon>Ecdysozoa</taxon>
        <taxon>Nematoda</taxon>
        <taxon>Enoplea</taxon>
        <taxon>Dorylaimia</taxon>
        <taxon>Trichinellida</taxon>
        <taxon>Trichinellidae</taxon>
        <taxon>Trichinella</taxon>
    </lineage>
</organism>
<dbReference type="OMA" id="KFIEWQF"/>
<dbReference type="NCBIfam" id="TIGR00395">
    <property type="entry name" value="leuS_arch"/>
    <property type="match status" value="1"/>
</dbReference>
<evidence type="ECO:0000256" key="2">
    <source>
        <dbReference type="ARBA" id="ARBA00013164"/>
    </source>
</evidence>
<dbReference type="InterPro" id="IPR002300">
    <property type="entry name" value="aa-tRNA-synth_Ia"/>
</dbReference>
<keyword evidence="3 10" id="KW-0436">Ligase</keyword>
<dbReference type="InterPro" id="IPR009080">
    <property type="entry name" value="tRNAsynth_Ia_anticodon-bd"/>
</dbReference>
<evidence type="ECO:0000256" key="5">
    <source>
        <dbReference type="ARBA" id="ARBA00022840"/>
    </source>
</evidence>
<evidence type="ECO:0000259" key="15">
    <source>
        <dbReference type="Pfam" id="PF24810"/>
    </source>
</evidence>
<dbReference type="PROSITE" id="PS00178">
    <property type="entry name" value="AA_TRNA_LIGASE_I"/>
    <property type="match status" value="1"/>
</dbReference>
<evidence type="ECO:0000256" key="4">
    <source>
        <dbReference type="ARBA" id="ARBA00022741"/>
    </source>
</evidence>
<evidence type="ECO:0000256" key="1">
    <source>
        <dbReference type="ARBA" id="ARBA00005594"/>
    </source>
</evidence>
<dbReference type="InterPro" id="IPR013155">
    <property type="entry name" value="M/V/L/I-tRNA-synth_anticd-bd"/>
</dbReference>
<dbReference type="InterPro" id="IPR055416">
    <property type="entry name" value="RBD_LARS1"/>
</dbReference>
<sequence>MDTRGRTKVAELLKMEKDVQKVWEEEKIYEMDAPEELDKAKFIATFPFPYMNGFLHLGHAFSLTKCEFAVRYQRLRGKNALFPFGLHCTGMPIKASADKLKAEIEEFGLPPNFPPDSELLPDQSLLPETNSESTIKDKAKGKKSKAVAKSGALKYQWSIMKSLGFEDDEIAKFSDSLYWIQFFPPVTVEHLKKMGLGIDWRRTFITTDVNPYFDSFVRWQFLKLKEQKRIDFGKRYTVFSPKDGQPCMDHDRSSGEGVGPQEYTLIKLHLLEPYPKAIQTICKGKRVYLVAATLRPETMYGQTNCWVGPDIKYVAFTVNNDQDVFVCTRRAARNMAYQGFTAQEGQVNVLAEFFGKILLLPTYEIVGCRVKAPLTIYESVYILPMMTVKSDKGTGVVTSVPSDSPDDYAALQDLKNKKLLREKFGIVDEMVLPFNPVPIIDVPEFGKLSAPTACDEAKVQSQNDIATLVAIKDKLYLKSFYDGVSILLVGKYAGRRVQDVKKHIQKEMIETGDACIYYETEKPVISRSGDECVVALCDQYLNYGDHKWKEATKKALRGLNTYTDNVYNNLNATVDWLHEHACSRSYGLGTKLPWDEQYLIESLSDSTIYMAYYTVAHLLQGGVFDGSKCGPLNIKPEQLTPAVWDYIFYDDQLYENVKTDIEKWKLDKLKHEFNYWYPVDLRVSGKDLIQNHLTYYLYNHVAMWPSDPSKWPRSVWANGHLLLNNEKMSKSTGNFLTLVEAVERYSADGMRLALADAGDSIEDANFMETMADAGVLRLYNFLTWVIESITSLDEMANHPPSTFPELIFQNDINKYVQISAENYENMQFKEVVKSAFFEFQVNNAIFVCRFLSCCCLFIEAARDRYREWSMMALNRNLILRFIETQAIILSPICPHICETIWKLLGNVKNSIVHAKWPTVEPVVEELSKQCAFLEDALHDFRIRYKSTMASKQKKAGKMPVEKPNMAIIYVAAGYPPWQELTLTTLAKMHEVACGSLPENKILSKELLQIEELKKHAKKLMPFVASVKESYDQKGVEAFSLQAQVDELDILTRNAAYLVSTLQLQAIQIHTSVHGGEKVQEECRPGKPFIIFQTEKVCKLILINPTVGSGYFEFETAVLHGETVSNLKQRIAKRISVSDAKQILLYRYSDSIFGSRMIPVLENFQQCTEVRSDGVFEVDNQRQPATLSLNEDGYHHPIGTQMIYVVV</sequence>
<evidence type="ECO:0000256" key="9">
    <source>
        <dbReference type="ARBA" id="ARBA00047469"/>
    </source>
</evidence>
<evidence type="ECO:0000259" key="13">
    <source>
        <dbReference type="Pfam" id="PF09334"/>
    </source>
</evidence>
<dbReference type="Pfam" id="PF00133">
    <property type="entry name" value="tRNA-synt_1"/>
    <property type="match status" value="1"/>
</dbReference>
<reference evidence="16 17" key="1">
    <citation type="submission" date="2015-01" db="EMBL/GenBank/DDBJ databases">
        <title>Evolution of Trichinella species and genotypes.</title>
        <authorList>
            <person name="Korhonen P.K."/>
            <person name="Edoardo P."/>
            <person name="Giuseppe L.R."/>
            <person name="Gasser R.B."/>
        </authorList>
    </citation>
    <scope>NUCLEOTIDE SEQUENCE [LARGE SCALE GENOMIC DNA]</scope>
    <source>
        <strain evidence="16">ISS120</strain>
    </source>
</reference>
<dbReference type="GO" id="GO:0006429">
    <property type="term" value="P:leucyl-tRNA aminoacylation"/>
    <property type="evidence" value="ECO:0007669"/>
    <property type="project" value="InterPro"/>
</dbReference>
<dbReference type="Proteomes" id="UP000054653">
    <property type="component" value="Unassembled WGS sequence"/>
</dbReference>
<feature type="domain" description="Aminoacyl-tRNA synthetase class Ia" evidence="11">
    <location>
        <begin position="19"/>
        <end position="99"/>
    </location>
</feature>
<dbReference type="AlphaFoldDB" id="A0A0V1CYI5"/>
<comment type="caution">
    <text evidence="16">The sequence shown here is derived from an EMBL/GenBank/DDBJ whole genome shotgun (WGS) entry which is preliminary data.</text>
</comment>
<dbReference type="OrthoDB" id="10249672at2759"/>
<evidence type="ECO:0000256" key="8">
    <source>
        <dbReference type="ARBA" id="ARBA00030520"/>
    </source>
</evidence>
<evidence type="ECO:0000256" key="10">
    <source>
        <dbReference type="RuleBase" id="RU363035"/>
    </source>
</evidence>
<keyword evidence="6 10" id="KW-0648">Protein biosynthesis</keyword>
<dbReference type="GO" id="GO:0005524">
    <property type="term" value="F:ATP binding"/>
    <property type="evidence" value="ECO:0007669"/>
    <property type="project" value="UniProtKB-KW"/>
</dbReference>
<keyword evidence="7 10" id="KW-0030">Aminoacyl-tRNA synthetase</keyword>
<name>A0A0V1CYI5_TRIBR</name>
<dbReference type="Pfam" id="PF22947">
    <property type="entry name" value="ULD_3"/>
    <property type="match status" value="1"/>
</dbReference>
<evidence type="ECO:0000256" key="3">
    <source>
        <dbReference type="ARBA" id="ARBA00022598"/>
    </source>
</evidence>
<dbReference type="PANTHER" id="PTHR45794:SF1">
    <property type="entry name" value="LEUCINE--TRNA LIGASE, CYTOPLASMIC"/>
    <property type="match status" value="1"/>
</dbReference>
<dbReference type="Gene3D" id="1.10.730.10">
    <property type="entry name" value="Isoleucyl-tRNA Synthetase, Domain 1"/>
    <property type="match status" value="1"/>
</dbReference>
<dbReference type="Pfam" id="PF08264">
    <property type="entry name" value="Anticodon_1"/>
    <property type="match status" value="1"/>
</dbReference>
<dbReference type="SUPFAM" id="SSF52374">
    <property type="entry name" value="Nucleotidylyl transferase"/>
    <property type="match status" value="1"/>
</dbReference>
<dbReference type="FunFam" id="3.90.740.10:FF:000001">
    <property type="entry name" value="Leucine--tRNA ligase, cytoplasmic"/>
    <property type="match status" value="1"/>
</dbReference>
<dbReference type="SUPFAM" id="SSF50677">
    <property type="entry name" value="ValRS/IleRS/LeuRS editing domain"/>
    <property type="match status" value="1"/>
</dbReference>
<dbReference type="InterPro" id="IPR014729">
    <property type="entry name" value="Rossmann-like_a/b/a_fold"/>
</dbReference>
<dbReference type="InterPro" id="IPR054509">
    <property type="entry name" value="LARS1_ULD"/>
</dbReference>
<dbReference type="InterPro" id="IPR001412">
    <property type="entry name" value="aa-tRNA-synth_I_CS"/>
</dbReference>
<proteinExistence type="inferred from homology"/>
<dbReference type="InterPro" id="IPR004493">
    <property type="entry name" value="Leu-tRNA-synth_Ia_arc/euk"/>
</dbReference>
<dbReference type="Gene3D" id="3.30.2320.20">
    <property type="entry name" value="Class I aminoacyl-tRNA synthetases (RS)"/>
    <property type="match status" value="1"/>
</dbReference>
<feature type="domain" description="Leucine--tRNA ligase RagD-binding" evidence="15">
    <location>
        <begin position="970"/>
        <end position="1042"/>
    </location>
</feature>
<evidence type="ECO:0000313" key="17">
    <source>
        <dbReference type="Proteomes" id="UP000054653"/>
    </source>
</evidence>
<comment type="similarity">
    <text evidence="1 10">Belongs to the class-I aminoacyl-tRNA synthetase family.</text>
</comment>
<dbReference type="EC" id="6.1.1.4" evidence="2"/>
<dbReference type="Gene3D" id="1.10.10.720">
    <property type="entry name" value="leucyl-tRNA synthetase"/>
    <property type="match status" value="1"/>
</dbReference>
<gene>
    <name evidence="16" type="primary">Lars</name>
    <name evidence="16" type="ORF">T03_10381</name>
</gene>
<feature type="domain" description="Methionyl/Leucyl tRNA synthetase" evidence="13">
    <location>
        <begin position="670"/>
        <end position="769"/>
    </location>
</feature>
<dbReference type="InterPro" id="IPR009008">
    <property type="entry name" value="Val/Leu/Ile-tRNA-synth_edit"/>
</dbReference>
<evidence type="ECO:0000256" key="7">
    <source>
        <dbReference type="ARBA" id="ARBA00023146"/>
    </source>
</evidence>
<dbReference type="EMBL" id="JYDI01000072">
    <property type="protein sequence ID" value="KRY54246.1"/>
    <property type="molecule type" value="Genomic_DNA"/>
</dbReference>
<keyword evidence="5 10" id="KW-0067">ATP-binding</keyword>
<dbReference type="InterPro" id="IPR015413">
    <property type="entry name" value="Methionyl/Leucyl_tRNA_Synth"/>
</dbReference>
<dbReference type="STRING" id="45882.A0A0V1CYI5"/>
<feature type="domain" description="Leucine--tRNA ligase ubiquitin-like" evidence="14">
    <location>
        <begin position="1094"/>
        <end position="1205"/>
    </location>
</feature>
<protein>
    <recommendedName>
        <fullName evidence="2">leucine--tRNA ligase</fullName>
        <ecNumber evidence="2">6.1.1.4</ecNumber>
    </recommendedName>
    <alternativeName>
        <fullName evidence="8">Leucyl-tRNA synthetase</fullName>
    </alternativeName>
</protein>
<evidence type="ECO:0000256" key="6">
    <source>
        <dbReference type="ARBA" id="ARBA00022917"/>
    </source>
</evidence>
<accession>A0A0V1CYI5</accession>
<evidence type="ECO:0000313" key="16">
    <source>
        <dbReference type="EMBL" id="KRY54246.1"/>
    </source>
</evidence>